<accession>A0ABY8AWT2</accession>
<sequence>MIVVVDVAKWLFVQKKEADEASVPTILVEKDREGATWFTSMKILFQLKKWTGRRRFVPLLLCDEHTYRSYEVFHVDAVPSLALLDGGRTLLVDNKRDESFDVVIRESGLETEKSILLFALQYIEQMTNESVVFAGDESIEATRIVPTTLLDKTDRLESGRRLFEWMHDEDLRKENQHD</sequence>
<organism evidence="1 2">
    <name type="scientific">Exiguobacterium profundum</name>
    <dbReference type="NCBI Taxonomy" id="307643"/>
    <lineage>
        <taxon>Bacteria</taxon>
        <taxon>Bacillati</taxon>
        <taxon>Bacillota</taxon>
        <taxon>Bacilli</taxon>
        <taxon>Bacillales</taxon>
        <taxon>Bacillales Family XII. Incertae Sedis</taxon>
        <taxon>Exiguobacterium</taxon>
    </lineage>
</organism>
<reference evidence="1 2" key="1">
    <citation type="submission" date="2022-10" db="EMBL/GenBank/DDBJ databases">
        <title>Complete genome sequence of Exiguobacterium profundum TSS-3 isolated from an extremely saline-alkaline spring located in Ixtapa, Chiapas-Mexico.</title>
        <authorList>
            <person name="Rincon-Rosales R."/>
            <person name="Rogel M.A."/>
            <person name="Rincon-Molina C.I."/>
            <person name="Guerrero G."/>
            <person name="Manzano-Gomez L.A."/>
            <person name="Lopez-Lopez A."/>
            <person name="Rincon Molina F.A."/>
            <person name="Martinez-Romero E."/>
        </authorList>
    </citation>
    <scope>NUCLEOTIDE SEQUENCE [LARGE SCALE GENOMIC DNA]</scope>
    <source>
        <strain evidence="1 2">TSS-3</strain>
    </source>
</reference>
<name>A0ABY8AWT2_9BACL</name>
<evidence type="ECO:0000313" key="2">
    <source>
        <dbReference type="Proteomes" id="UP001219957"/>
    </source>
</evidence>
<gene>
    <name evidence="1" type="ORF">OE059_09825</name>
</gene>
<dbReference type="Proteomes" id="UP001219957">
    <property type="component" value="Chromosome"/>
</dbReference>
<protein>
    <submittedName>
        <fullName evidence="1">Uncharacterized protein</fullName>
    </submittedName>
</protein>
<dbReference type="EMBL" id="CP109617">
    <property type="protein sequence ID" value="WED54352.1"/>
    <property type="molecule type" value="Genomic_DNA"/>
</dbReference>
<proteinExistence type="predicted"/>
<dbReference type="RefSeq" id="WP_275059931.1">
    <property type="nucleotide sequence ID" value="NZ_CP109617.1"/>
</dbReference>
<evidence type="ECO:0000313" key="1">
    <source>
        <dbReference type="EMBL" id="WED54352.1"/>
    </source>
</evidence>
<keyword evidence="2" id="KW-1185">Reference proteome</keyword>